<comment type="caution">
    <text evidence="3">The sequence shown here is derived from an EMBL/GenBank/DDBJ whole genome shotgun (WGS) entry which is preliminary data.</text>
</comment>
<evidence type="ECO:0000256" key="2">
    <source>
        <dbReference type="SAM" id="MobiDB-lite"/>
    </source>
</evidence>
<dbReference type="EMBL" id="AQGS01000803">
    <property type="protein sequence ID" value="EPS37005.1"/>
    <property type="molecule type" value="Genomic_DNA"/>
</dbReference>
<dbReference type="AlphaFoldDB" id="S8A1Z4"/>
<feature type="coiled-coil region" evidence="1">
    <location>
        <begin position="301"/>
        <end position="342"/>
    </location>
</feature>
<evidence type="ECO:0000313" key="3">
    <source>
        <dbReference type="EMBL" id="EPS37005.1"/>
    </source>
</evidence>
<keyword evidence="1" id="KW-0175">Coiled coil</keyword>
<evidence type="ECO:0000313" key="4">
    <source>
        <dbReference type="Proteomes" id="UP000015100"/>
    </source>
</evidence>
<reference evidence="4" key="2">
    <citation type="submission" date="2013-04" db="EMBL/GenBank/DDBJ databases">
        <title>Genomic mechanisms accounting for the adaptation to parasitism in nematode-trapping fungi.</title>
        <authorList>
            <person name="Ahren D.G."/>
        </authorList>
    </citation>
    <scope>NUCLEOTIDE SEQUENCE [LARGE SCALE GENOMIC DNA]</scope>
    <source>
        <strain evidence="4">CBS 200.50</strain>
    </source>
</reference>
<sequence length="386" mass="43490">MASVSPTNPTAPNNVLASPRAKRVYKRNKRPEVKELKKNAAEAIRKIIAPKEPPKSIHISLRQLKRVPYVWKLNAEEIKRLPGERGEEVNDVINRTLNRPRRRDSPCHWTRKNIRVLIQLIKEGILYPTIIQTRKAALAKCSSLSAIEEESIDALGEMNDTLSPQGTIWDAETDDSVGEDYAESDADSNYTDDDLDSEPTIASGTLEDCDNNRRITRCKYAENPISQCISPLKTRVPSPELVGEDSTESNDNTSIQKLPSPLSVLTCGPVISHSRITPPGSENICEEGRTQPNTNSVSIAIEKFKNLLEEERREKATIAARLQEYEKEVSKLRGKIMVVKDQRDSLKSDLETATSKINEYLDWFSGPNGNPAIWYVIEPELRQRYT</sequence>
<keyword evidence="4" id="KW-1185">Reference proteome</keyword>
<dbReference type="Proteomes" id="UP000015100">
    <property type="component" value="Unassembled WGS sequence"/>
</dbReference>
<dbReference type="HOGENOM" id="CLU_715757_0_0_1"/>
<feature type="compositionally biased region" description="Acidic residues" evidence="2">
    <location>
        <begin position="177"/>
        <end position="197"/>
    </location>
</feature>
<name>S8A1Z4_DACHA</name>
<evidence type="ECO:0000256" key="1">
    <source>
        <dbReference type="SAM" id="Coils"/>
    </source>
</evidence>
<accession>S8A1Z4</accession>
<feature type="compositionally biased region" description="Basic residues" evidence="2">
    <location>
        <begin position="20"/>
        <end position="29"/>
    </location>
</feature>
<feature type="region of interest" description="Disordered" evidence="2">
    <location>
        <begin position="1"/>
        <end position="32"/>
    </location>
</feature>
<feature type="region of interest" description="Disordered" evidence="2">
    <location>
        <begin position="177"/>
        <end position="202"/>
    </location>
</feature>
<organism evidence="3 4">
    <name type="scientific">Dactylellina haptotyla (strain CBS 200.50)</name>
    <name type="common">Nematode-trapping fungus</name>
    <name type="synonym">Monacrosporium haptotylum</name>
    <dbReference type="NCBI Taxonomy" id="1284197"/>
    <lineage>
        <taxon>Eukaryota</taxon>
        <taxon>Fungi</taxon>
        <taxon>Dikarya</taxon>
        <taxon>Ascomycota</taxon>
        <taxon>Pezizomycotina</taxon>
        <taxon>Orbiliomycetes</taxon>
        <taxon>Orbiliales</taxon>
        <taxon>Orbiliaceae</taxon>
        <taxon>Dactylellina</taxon>
    </lineage>
</organism>
<reference evidence="3 4" key="1">
    <citation type="journal article" date="2013" name="PLoS Genet.">
        <title>Genomic mechanisms accounting for the adaptation to parasitism in nematode-trapping fungi.</title>
        <authorList>
            <person name="Meerupati T."/>
            <person name="Andersson K.M."/>
            <person name="Friman E."/>
            <person name="Kumar D."/>
            <person name="Tunlid A."/>
            <person name="Ahren D."/>
        </authorList>
    </citation>
    <scope>NUCLEOTIDE SEQUENCE [LARGE SCALE GENOMIC DNA]</scope>
    <source>
        <strain evidence="3 4">CBS 200.50</strain>
    </source>
</reference>
<proteinExistence type="predicted"/>
<feature type="compositionally biased region" description="Polar residues" evidence="2">
    <location>
        <begin position="1"/>
        <end position="16"/>
    </location>
</feature>
<protein>
    <submittedName>
        <fullName evidence="3">Uncharacterized protein</fullName>
    </submittedName>
</protein>
<gene>
    <name evidence="3" type="ORF">H072_9414</name>
</gene>
<feature type="region of interest" description="Disordered" evidence="2">
    <location>
        <begin position="236"/>
        <end position="257"/>
    </location>
</feature>